<dbReference type="EMBL" id="JACAZH010000012">
    <property type="protein sequence ID" value="KAF7353134.1"/>
    <property type="molecule type" value="Genomic_DNA"/>
</dbReference>
<evidence type="ECO:0000313" key="2">
    <source>
        <dbReference type="Proteomes" id="UP000623467"/>
    </source>
</evidence>
<comment type="caution">
    <text evidence="1">The sequence shown here is derived from an EMBL/GenBank/DDBJ whole genome shotgun (WGS) entry which is preliminary data.</text>
</comment>
<reference evidence="1" key="1">
    <citation type="submission" date="2020-05" db="EMBL/GenBank/DDBJ databases">
        <title>Mycena genomes resolve the evolution of fungal bioluminescence.</title>
        <authorList>
            <person name="Tsai I.J."/>
        </authorList>
    </citation>
    <scope>NUCLEOTIDE SEQUENCE</scope>
    <source>
        <strain evidence="1">160909Yilan</strain>
    </source>
</reference>
<name>A0A8H6Y789_9AGAR</name>
<gene>
    <name evidence="1" type="ORF">MSAN_01500900</name>
</gene>
<accession>A0A8H6Y789</accession>
<proteinExistence type="predicted"/>
<dbReference type="Proteomes" id="UP000623467">
    <property type="component" value="Unassembled WGS sequence"/>
</dbReference>
<dbReference type="AlphaFoldDB" id="A0A8H6Y789"/>
<evidence type="ECO:0000313" key="1">
    <source>
        <dbReference type="EMBL" id="KAF7353134.1"/>
    </source>
</evidence>
<protein>
    <submittedName>
        <fullName evidence="1">Uncharacterized protein</fullName>
    </submittedName>
</protein>
<keyword evidence="2" id="KW-1185">Reference proteome</keyword>
<sequence>MDAQANSDEEFVVLSTSDCTESASYPSPQAGGLKRNAKLFVESFSFLSSRLGARVGTAETHTRKYSETKPGRQAAEQLVKNYNYYVDITGGFGGSGGEGRDQGGDGGTGQGPTVYFGQPEARESSEFQTIRLGDLKLIKEVHLSLQSGVVGRQSRGEAIEYIFNAFPESSIDYGSAAWMQSTTGELCLGLAPGGPETTFQLPCGAVRIARLEKVSLDAPDSEDMIISSLSEDQYHQLCSQSPIAKFQYFQVSTEHPVGPGIFWLDSQYRTCVKIMEPLQILPEEELHWENHGRVPDALLPNSWIRYDSSRTSSLQLELQAFFLLREFQKSWVAQANHIFAELEEVAHVEDYVCIDEVQFMLRIADKHHIPGGYLFVCPPQDFRTGTEPHVNVYQWPACPAYWSLDPSGADRLSTEDARILGFPTIHIETTMSGFSRDHSVYKGLRRFHEGKGFDPDSQEVARKLGYPLYEVLSDRMPFPAREVTGHGQGTLTVPREIEADPTQIALFSAIEGPATCAHARRRRNGMKATVPPVQLWNHQDAAASGSSVDLSLDLLLAVYQCKRIFAILFSSLACVTAGTLHAPKVNLCAPELDANWLTAAASAPLPDFAIAFTVYENQQEENMRRGKDVRASSRRRAGENVCRLPHQLRRPPRAQQWPSRSYGRYTV</sequence>
<organism evidence="1 2">
    <name type="scientific">Mycena sanguinolenta</name>
    <dbReference type="NCBI Taxonomy" id="230812"/>
    <lineage>
        <taxon>Eukaryota</taxon>
        <taxon>Fungi</taxon>
        <taxon>Dikarya</taxon>
        <taxon>Basidiomycota</taxon>
        <taxon>Agaricomycotina</taxon>
        <taxon>Agaricomycetes</taxon>
        <taxon>Agaricomycetidae</taxon>
        <taxon>Agaricales</taxon>
        <taxon>Marasmiineae</taxon>
        <taxon>Mycenaceae</taxon>
        <taxon>Mycena</taxon>
    </lineage>
</organism>